<feature type="signal peptide" evidence="1">
    <location>
        <begin position="1"/>
        <end position="23"/>
    </location>
</feature>
<organism evidence="3 4">
    <name type="scientific">Sinanodonta woodiana</name>
    <name type="common">Chinese pond mussel</name>
    <name type="synonym">Anodonta woodiana</name>
    <dbReference type="NCBI Taxonomy" id="1069815"/>
    <lineage>
        <taxon>Eukaryota</taxon>
        <taxon>Metazoa</taxon>
        <taxon>Spiralia</taxon>
        <taxon>Lophotrochozoa</taxon>
        <taxon>Mollusca</taxon>
        <taxon>Bivalvia</taxon>
        <taxon>Autobranchia</taxon>
        <taxon>Heteroconchia</taxon>
        <taxon>Palaeoheterodonta</taxon>
        <taxon>Unionida</taxon>
        <taxon>Unionoidea</taxon>
        <taxon>Unionidae</taxon>
        <taxon>Unioninae</taxon>
        <taxon>Sinanodonta</taxon>
    </lineage>
</organism>
<keyword evidence="4" id="KW-1185">Reference proteome</keyword>
<dbReference type="InterPro" id="IPR002048">
    <property type="entry name" value="EF_hand_dom"/>
</dbReference>
<accession>A0ABD3UYM9</accession>
<dbReference type="SUPFAM" id="SSF47473">
    <property type="entry name" value="EF-hand"/>
    <property type="match status" value="1"/>
</dbReference>
<evidence type="ECO:0000256" key="1">
    <source>
        <dbReference type="SAM" id="SignalP"/>
    </source>
</evidence>
<proteinExistence type="predicted"/>
<dbReference type="InterPro" id="IPR011992">
    <property type="entry name" value="EF-hand-dom_pair"/>
</dbReference>
<dbReference type="EMBL" id="JBJQND010000015">
    <property type="protein sequence ID" value="KAL3853353.1"/>
    <property type="molecule type" value="Genomic_DNA"/>
</dbReference>
<protein>
    <recommendedName>
        <fullName evidence="2">EF-hand domain-containing protein</fullName>
    </recommendedName>
</protein>
<dbReference type="CDD" id="cd00051">
    <property type="entry name" value="EFh"/>
    <property type="match status" value="1"/>
</dbReference>
<dbReference type="AlphaFoldDB" id="A0ABD3UYM9"/>
<evidence type="ECO:0000313" key="3">
    <source>
        <dbReference type="EMBL" id="KAL3853353.1"/>
    </source>
</evidence>
<evidence type="ECO:0000313" key="4">
    <source>
        <dbReference type="Proteomes" id="UP001634394"/>
    </source>
</evidence>
<dbReference type="Proteomes" id="UP001634394">
    <property type="component" value="Unassembled WGS sequence"/>
</dbReference>
<name>A0ABD3UYM9_SINWO</name>
<reference evidence="3 4" key="1">
    <citation type="submission" date="2024-11" db="EMBL/GenBank/DDBJ databases">
        <title>Chromosome-level genome assembly of the freshwater bivalve Anodonta woodiana.</title>
        <authorList>
            <person name="Chen X."/>
        </authorList>
    </citation>
    <scope>NUCLEOTIDE SEQUENCE [LARGE SCALE GENOMIC DNA]</scope>
    <source>
        <strain evidence="3">MN2024</strain>
        <tissue evidence="3">Gills</tissue>
    </source>
</reference>
<sequence length="212" mass="23931">MSTFKALLILLVLTSLFIDDSKAFRFRRLKDRVVNAVRRIGSAIREVIKPVCQEACPKVCPVVGSAVGLPSGITEIGCHIGCNKLCKRSIPSFVMSDVQYRVQPMSKNFSHYDLNGDKLISPEEFSRAENLPLLEVYDIFKFADVDGDLMLDTDEFETAPFVFTSEMAAKINRMIENKDRKDDTTPIIVQDVFNITNQTSPSNNTQHISERY</sequence>
<feature type="domain" description="EF-hand" evidence="2">
    <location>
        <begin position="131"/>
        <end position="166"/>
    </location>
</feature>
<dbReference type="PROSITE" id="PS50222">
    <property type="entry name" value="EF_HAND_2"/>
    <property type="match status" value="1"/>
</dbReference>
<dbReference type="Gene3D" id="1.10.238.10">
    <property type="entry name" value="EF-hand"/>
    <property type="match status" value="1"/>
</dbReference>
<keyword evidence="1" id="KW-0732">Signal</keyword>
<comment type="caution">
    <text evidence="3">The sequence shown here is derived from an EMBL/GenBank/DDBJ whole genome shotgun (WGS) entry which is preliminary data.</text>
</comment>
<feature type="chain" id="PRO_5044848227" description="EF-hand domain-containing protein" evidence="1">
    <location>
        <begin position="24"/>
        <end position="212"/>
    </location>
</feature>
<gene>
    <name evidence="3" type="ORF">ACJMK2_016901</name>
</gene>
<evidence type="ECO:0000259" key="2">
    <source>
        <dbReference type="PROSITE" id="PS50222"/>
    </source>
</evidence>